<reference evidence="2" key="2">
    <citation type="submission" date="2024-10" db="UniProtKB">
        <authorList>
            <consortium name="EnsemblProtists"/>
        </authorList>
    </citation>
    <scope>IDENTIFICATION</scope>
</reference>
<dbReference type="HOGENOM" id="CLU_165217_0_0_1"/>
<protein>
    <submittedName>
        <fullName evidence="2">Uncharacterized protein</fullName>
    </submittedName>
</protein>
<dbReference type="KEGG" id="ehx:EMIHUDRAFT_355025"/>
<dbReference type="Proteomes" id="UP000013827">
    <property type="component" value="Unassembled WGS sequence"/>
</dbReference>
<evidence type="ECO:0000313" key="3">
    <source>
        <dbReference type="Proteomes" id="UP000013827"/>
    </source>
</evidence>
<reference evidence="3" key="1">
    <citation type="journal article" date="2013" name="Nature">
        <title>Pan genome of the phytoplankton Emiliania underpins its global distribution.</title>
        <authorList>
            <person name="Read B.A."/>
            <person name="Kegel J."/>
            <person name="Klute M.J."/>
            <person name="Kuo A."/>
            <person name="Lefebvre S.C."/>
            <person name="Maumus F."/>
            <person name="Mayer C."/>
            <person name="Miller J."/>
            <person name="Monier A."/>
            <person name="Salamov A."/>
            <person name="Young J."/>
            <person name="Aguilar M."/>
            <person name="Claverie J.M."/>
            <person name="Frickenhaus S."/>
            <person name="Gonzalez K."/>
            <person name="Herman E.K."/>
            <person name="Lin Y.C."/>
            <person name="Napier J."/>
            <person name="Ogata H."/>
            <person name="Sarno A.F."/>
            <person name="Shmutz J."/>
            <person name="Schroeder D."/>
            <person name="de Vargas C."/>
            <person name="Verret F."/>
            <person name="von Dassow P."/>
            <person name="Valentin K."/>
            <person name="Van de Peer Y."/>
            <person name="Wheeler G."/>
            <person name="Dacks J.B."/>
            <person name="Delwiche C.F."/>
            <person name="Dyhrman S.T."/>
            <person name="Glockner G."/>
            <person name="John U."/>
            <person name="Richards T."/>
            <person name="Worden A.Z."/>
            <person name="Zhang X."/>
            <person name="Grigoriev I.V."/>
            <person name="Allen A.E."/>
            <person name="Bidle K."/>
            <person name="Borodovsky M."/>
            <person name="Bowler C."/>
            <person name="Brownlee C."/>
            <person name="Cock J.M."/>
            <person name="Elias M."/>
            <person name="Gladyshev V.N."/>
            <person name="Groth M."/>
            <person name="Guda C."/>
            <person name="Hadaegh A."/>
            <person name="Iglesias-Rodriguez M.D."/>
            <person name="Jenkins J."/>
            <person name="Jones B.M."/>
            <person name="Lawson T."/>
            <person name="Leese F."/>
            <person name="Lindquist E."/>
            <person name="Lobanov A."/>
            <person name="Lomsadze A."/>
            <person name="Malik S.B."/>
            <person name="Marsh M.E."/>
            <person name="Mackinder L."/>
            <person name="Mock T."/>
            <person name="Mueller-Roeber B."/>
            <person name="Pagarete A."/>
            <person name="Parker M."/>
            <person name="Probert I."/>
            <person name="Quesneville H."/>
            <person name="Raines C."/>
            <person name="Rensing S.A."/>
            <person name="Riano-Pachon D.M."/>
            <person name="Richier S."/>
            <person name="Rokitta S."/>
            <person name="Shiraiwa Y."/>
            <person name="Soanes D.M."/>
            <person name="van der Giezen M."/>
            <person name="Wahlund T.M."/>
            <person name="Williams B."/>
            <person name="Wilson W."/>
            <person name="Wolfe G."/>
            <person name="Wurch L.L."/>
        </authorList>
    </citation>
    <scope>NUCLEOTIDE SEQUENCE</scope>
</reference>
<evidence type="ECO:0000313" key="2">
    <source>
        <dbReference type="EnsemblProtists" id="EOD20404"/>
    </source>
</evidence>
<feature type="region of interest" description="Disordered" evidence="1">
    <location>
        <begin position="1"/>
        <end position="80"/>
    </location>
</feature>
<feature type="compositionally biased region" description="Basic residues" evidence="1">
    <location>
        <begin position="70"/>
        <end position="80"/>
    </location>
</feature>
<dbReference type="RefSeq" id="XP_005772833.1">
    <property type="nucleotide sequence ID" value="XM_005772776.1"/>
</dbReference>
<dbReference type="GeneID" id="17265950"/>
<proteinExistence type="predicted"/>
<name>A0A0D3JA69_EMIH1</name>
<keyword evidence="3" id="KW-1185">Reference proteome</keyword>
<accession>A0A0D3JA69</accession>
<dbReference type="AlphaFoldDB" id="A0A0D3JA69"/>
<dbReference type="PaxDb" id="2903-EOD20404"/>
<sequence>MPTSNHLRQQRRAAARRASVATDDVPDAVPRPQGRGPRNHFWDPRPPGVWRHNKSNEPNQRRAARLTSARGRHTAAVHGRRWSRINAPRCTAAPVLAHSWTSAEKTASLWGPDSAKIARAS</sequence>
<organism evidence="2 3">
    <name type="scientific">Emiliania huxleyi (strain CCMP1516)</name>
    <dbReference type="NCBI Taxonomy" id="280463"/>
    <lineage>
        <taxon>Eukaryota</taxon>
        <taxon>Haptista</taxon>
        <taxon>Haptophyta</taxon>
        <taxon>Prymnesiophyceae</taxon>
        <taxon>Isochrysidales</taxon>
        <taxon>Noelaerhabdaceae</taxon>
        <taxon>Emiliania</taxon>
    </lineage>
</organism>
<dbReference type="EnsemblProtists" id="EOD20404">
    <property type="protein sequence ID" value="EOD20404"/>
    <property type="gene ID" value="EMIHUDRAFT_355025"/>
</dbReference>
<evidence type="ECO:0000256" key="1">
    <source>
        <dbReference type="SAM" id="MobiDB-lite"/>
    </source>
</evidence>